<dbReference type="NCBIfam" id="TIGR04511">
    <property type="entry name" value="SagB_rel_DH_2"/>
    <property type="match status" value="1"/>
</dbReference>
<dbReference type="PANTHER" id="PTHR43745:SF2">
    <property type="entry name" value="NITROREDUCTASE MJ1384-RELATED"/>
    <property type="match status" value="1"/>
</dbReference>
<accession>A0ABS7T9U7</accession>
<dbReference type="EMBL" id="JAINZW010000009">
    <property type="protein sequence ID" value="MBZ4040649.1"/>
    <property type="molecule type" value="Genomic_DNA"/>
</dbReference>
<dbReference type="NCBIfam" id="TIGR03605">
    <property type="entry name" value="antibiot_sagB"/>
    <property type="match status" value="1"/>
</dbReference>
<dbReference type="InterPro" id="IPR052544">
    <property type="entry name" value="Bacteriocin_Proc_Enz"/>
</dbReference>
<dbReference type="InterPro" id="IPR029479">
    <property type="entry name" value="Nitroreductase"/>
</dbReference>
<dbReference type="Pfam" id="PF00881">
    <property type="entry name" value="Nitroreductase"/>
    <property type="match status" value="1"/>
</dbReference>
<dbReference type="RefSeq" id="WP_223677102.1">
    <property type="nucleotide sequence ID" value="NZ_JAINZW010000009.1"/>
</dbReference>
<keyword evidence="3" id="KW-1185">Reference proteome</keyword>
<dbReference type="SUPFAM" id="SSF55469">
    <property type="entry name" value="FMN-dependent nitroreductase-like"/>
    <property type="match status" value="1"/>
</dbReference>
<name>A0ABS7T9U7_9GAMM</name>
<dbReference type="InterPro" id="IPR000415">
    <property type="entry name" value="Nitroreductase-like"/>
</dbReference>
<dbReference type="CDD" id="cd02142">
    <property type="entry name" value="McbC_SagB-like_oxidoreductase"/>
    <property type="match status" value="1"/>
</dbReference>
<evidence type="ECO:0000313" key="2">
    <source>
        <dbReference type="EMBL" id="MBZ4040649.1"/>
    </source>
</evidence>
<dbReference type="Proteomes" id="UP001430954">
    <property type="component" value="Unassembled WGS sequence"/>
</dbReference>
<gene>
    <name evidence="2" type="ORF">K6753_14010</name>
</gene>
<evidence type="ECO:0000259" key="1">
    <source>
        <dbReference type="Pfam" id="PF00881"/>
    </source>
</evidence>
<reference evidence="2 3" key="1">
    <citation type="submission" date="2021-09" db="EMBL/GenBank/DDBJ databases">
        <title>Lysobacter sp. 13A isolated from the river sediment.</title>
        <authorList>
            <person name="Liu H."/>
            <person name="Li S."/>
            <person name="Mao S."/>
        </authorList>
    </citation>
    <scope>NUCLEOTIDE SEQUENCE [LARGE SCALE GENOMIC DNA]</scope>
    <source>
        <strain evidence="2 3">13A</strain>
    </source>
</reference>
<sequence>MRIRRCGVAYIEPREESEFSLDLLLTGGDGIRRDRRWLALAPHLGDEVEVDVAERELLGALSPTQWIDPDTLDTEAAVALPRLIDLGLVVTDAAEHATLRQRDEALRGTYWHPLAATLHAFTRWSGVNTVKNSQDSGTETAVAMREVLGAPPVEAATRAAADDAVNLPRIPPNDFDALLARRATCRNFDAQRKVPFEQFSQLLQRVFAAQAEVRVSDDLVFLKKNVPSGGGLHPMECYLIVQHVEGVAPGLYHYQSTAHALEPLAVPEGRSWDGDGLRDFVMDMVAQQHWFADAHVLVILAPRFDRTFWKYRHHAKGYRVVALEAGHLSQTLYLSATEAGLGAFITGAINEVQIEQAFGLDPIHQGALAICGFGWRAQTMETAELDPNGEVWQAATDAA</sequence>
<dbReference type="Gene3D" id="3.40.109.10">
    <property type="entry name" value="NADH Oxidase"/>
    <property type="match status" value="1"/>
</dbReference>
<feature type="domain" description="Nitroreductase" evidence="1">
    <location>
        <begin position="180"/>
        <end position="375"/>
    </location>
</feature>
<evidence type="ECO:0000313" key="3">
    <source>
        <dbReference type="Proteomes" id="UP001430954"/>
    </source>
</evidence>
<protein>
    <submittedName>
        <fullName evidence="2">Peptide maturation dehydrogenase</fullName>
    </submittedName>
</protein>
<organism evidence="2 3">
    <name type="scientific">Novilysobacter selenitireducens</name>
    <dbReference type="NCBI Taxonomy" id="2872639"/>
    <lineage>
        <taxon>Bacteria</taxon>
        <taxon>Pseudomonadati</taxon>
        <taxon>Pseudomonadota</taxon>
        <taxon>Gammaproteobacteria</taxon>
        <taxon>Lysobacterales</taxon>
        <taxon>Lysobacteraceae</taxon>
        <taxon>Novilysobacter</taxon>
    </lineage>
</organism>
<dbReference type="InterPro" id="IPR030965">
    <property type="entry name" value="SagB-rel_DH_2"/>
</dbReference>
<dbReference type="PANTHER" id="PTHR43745">
    <property type="entry name" value="NITROREDUCTASE MJ1384-RELATED"/>
    <property type="match status" value="1"/>
</dbReference>
<comment type="caution">
    <text evidence="2">The sequence shown here is derived from an EMBL/GenBank/DDBJ whole genome shotgun (WGS) entry which is preliminary data.</text>
</comment>
<proteinExistence type="predicted"/>
<dbReference type="InterPro" id="IPR020051">
    <property type="entry name" value="SagB-type_dehydrogenase"/>
</dbReference>